<evidence type="ECO:0000259" key="2">
    <source>
        <dbReference type="Pfam" id="PF25597"/>
    </source>
</evidence>
<proteinExistence type="predicted"/>
<evidence type="ECO:0000256" key="1">
    <source>
        <dbReference type="SAM" id="MobiDB-lite"/>
    </source>
</evidence>
<reference evidence="3" key="1">
    <citation type="submission" date="2018-02" db="EMBL/GenBank/DDBJ databases">
        <authorList>
            <person name="Cohen D.B."/>
            <person name="Kent A.D."/>
        </authorList>
    </citation>
    <scope>NUCLEOTIDE SEQUENCE</scope>
</reference>
<evidence type="ECO:0000313" key="3">
    <source>
        <dbReference type="EMBL" id="SPD29966.1"/>
    </source>
</evidence>
<gene>
    <name evidence="3" type="ORF">FSB_LOCUS57848</name>
</gene>
<dbReference type="Pfam" id="PF14223">
    <property type="entry name" value="Retrotran_gag_2"/>
    <property type="match status" value="1"/>
</dbReference>
<feature type="region of interest" description="Disordered" evidence="1">
    <location>
        <begin position="234"/>
        <end position="286"/>
    </location>
</feature>
<dbReference type="EMBL" id="OIVN01006294">
    <property type="protein sequence ID" value="SPD29966.1"/>
    <property type="molecule type" value="Genomic_DNA"/>
</dbReference>
<dbReference type="AlphaFoldDB" id="A0A2N9IX54"/>
<name>A0A2N9IX54_FAGSY</name>
<dbReference type="Pfam" id="PF25597">
    <property type="entry name" value="SH3_retrovirus"/>
    <property type="match status" value="1"/>
</dbReference>
<feature type="domain" description="Retroviral polymerase SH3-like" evidence="2">
    <location>
        <begin position="289"/>
        <end position="344"/>
    </location>
</feature>
<organism evidence="3">
    <name type="scientific">Fagus sylvatica</name>
    <name type="common">Beechnut</name>
    <dbReference type="NCBI Taxonomy" id="28930"/>
    <lineage>
        <taxon>Eukaryota</taxon>
        <taxon>Viridiplantae</taxon>
        <taxon>Streptophyta</taxon>
        <taxon>Embryophyta</taxon>
        <taxon>Tracheophyta</taxon>
        <taxon>Spermatophyta</taxon>
        <taxon>Magnoliopsida</taxon>
        <taxon>eudicotyledons</taxon>
        <taxon>Gunneridae</taxon>
        <taxon>Pentapetalae</taxon>
        <taxon>rosids</taxon>
        <taxon>fabids</taxon>
        <taxon>Fagales</taxon>
        <taxon>Fagaceae</taxon>
        <taxon>Fagus</taxon>
    </lineage>
</organism>
<sequence length="372" mass="43207">MSDSRKVRIYFKKNKSEASTKFKVWKAKSGKLDWQEDKDFWAGDDTKYMGGDLLIFCEERGINRHFTIRKTTQHNGKAERLNGNHYRDSQMSKFEFIEEVWTGQEVDYSFMRIFGCPAYVHISGLDEAMFEKVANATSSKQAWEILQNSLKGVDKVKKVRLQTLRGEFESLHMKESESVSDYFSRVLAIVNQFKRYGENMDDTRVDLLHAHEERLNKKKQEPLEQVLQSKLTLNEKGWRDSSQRGRGRGCGHGQGRESEGRNGHSSPNNEERAQNLQTTKDHGRGVSLDQERLKIDKKNKKYVLIGYDPSSKGYKLYNARTRNVIVSQDVEFDEEGTCNWNTQEEEKYDLFPLPEEEEQVNEVLKEPATPPP</sequence>
<protein>
    <recommendedName>
        <fullName evidence="2">Retroviral polymerase SH3-like domain-containing protein</fullName>
    </recommendedName>
</protein>
<feature type="compositionally biased region" description="Basic and acidic residues" evidence="1">
    <location>
        <begin position="269"/>
        <end position="286"/>
    </location>
</feature>
<dbReference type="InterPro" id="IPR057670">
    <property type="entry name" value="SH3_retrovirus"/>
</dbReference>
<dbReference type="PANTHER" id="PTHR35317:SF28">
    <property type="entry name" value="ZINC FINGER, CCHC-TYPE, RIBONUCLEASE H-LIKE DOMAIN, GAG-PRE-INTEGRASE DOMAIN PROTEIN-RELATED"/>
    <property type="match status" value="1"/>
</dbReference>
<dbReference type="PANTHER" id="PTHR35317">
    <property type="entry name" value="OS04G0629600 PROTEIN"/>
    <property type="match status" value="1"/>
</dbReference>
<accession>A0A2N9IX54</accession>